<feature type="transmembrane region" description="Helical" evidence="6">
    <location>
        <begin position="43"/>
        <end position="68"/>
    </location>
</feature>
<evidence type="ECO:0000256" key="4">
    <source>
        <dbReference type="ARBA" id="ARBA00023136"/>
    </source>
</evidence>
<dbReference type="GeneID" id="63744771"/>
<evidence type="ECO:0000256" key="2">
    <source>
        <dbReference type="ARBA" id="ARBA00022692"/>
    </source>
</evidence>
<comment type="similarity">
    <text evidence="5">Belongs to the SAT4 family.</text>
</comment>
<dbReference type="PANTHER" id="PTHR33048:SF163">
    <property type="entry name" value="INTEGRAL MEMBRANE PROTEIN (AFU_ORTHOLOGUE AFUA_8G05510)"/>
    <property type="match status" value="1"/>
</dbReference>
<accession>A0A1L9R8G4</accession>
<feature type="transmembrane region" description="Helical" evidence="6">
    <location>
        <begin position="12"/>
        <end position="31"/>
    </location>
</feature>
<feature type="transmembrane region" description="Helical" evidence="6">
    <location>
        <begin position="122"/>
        <end position="145"/>
    </location>
</feature>
<protein>
    <recommendedName>
        <fullName evidence="7">Rhodopsin domain-containing protein</fullName>
    </recommendedName>
</protein>
<dbReference type="InterPro" id="IPR052337">
    <property type="entry name" value="SAT4-like"/>
</dbReference>
<feature type="transmembrane region" description="Helical" evidence="6">
    <location>
        <begin position="246"/>
        <end position="262"/>
    </location>
</feature>
<evidence type="ECO:0000259" key="7">
    <source>
        <dbReference type="Pfam" id="PF20684"/>
    </source>
</evidence>
<feature type="transmembrane region" description="Helical" evidence="6">
    <location>
        <begin position="88"/>
        <end position="110"/>
    </location>
</feature>
<sequence>MGATARGREMICIISVLVGLSLICVIMRVLARVKRRVPFGMDDYLCFLSITLLLAMLIELILWCTIGGDGAHKDSLDMETLMNFSKIFLANQFTYFILCPAIKISIICFYRRLFSTRTFQWATLGLNTLIATWGVGIFLACALQCRPLKGYWDKSIDGHCFNQNTFFIVNQVFNILMDFIILGLPIPMIWNLQRAWQDKLALNGVFALGAFVCFASIYRVVVLFWISDSDPTYTVYQATLWTHIEPAIGLICSCLPVIRGLFPKIKLTPTRKYATAPYYINTDVSTSHFAVSSPKSPASEYYKMEDGLVSRGSDKDSTTKPTHLGPMDITIRTDIDVTQDAASMRSMRSHT</sequence>
<dbReference type="Proteomes" id="UP000184383">
    <property type="component" value="Unassembled WGS sequence"/>
</dbReference>
<organism evidence="8 9">
    <name type="scientific">Aspergillus wentii DTO 134E9</name>
    <dbReference type="NCBI Taxonomy" id="1073089"/>
    <lineage>
        <taxon>Eukaryota</taxon>
        <taxon>Fungi</taxon>
        <taxon>Dikarya</taxon>
        <taxon>Ascomycota</taxon>
        <taxon>Pezizomycotina</taxon>
        <taxon>Eurotiomycetes</taxon>
        <taxon>Eurotiomycetidae</taxon>
        <taxon>Eurotiales</taxon>
        <taxon>Aspergillaceae</taxon>
        <taxon>Aspergillus</taxon>
        <taxon>Aspergillus subgen. Cremei</taxon>
    </lineage>
</organism>
<dbReference type="STRING" id="1073089.A0A1L9R8G4"/>
<evidence type="ECO:0000313" key="8">
    <source>
        <dbReference type="EMBL" id="OJJ31201.1"/>
    </source>
</evidence>
<proteinExistence type="inferred from homology"/>
<dbReference type="RefSeq" id="XP_040684878.1">
    <property type="nucleotide sequence ID" value="XM_040828923.1"/>
</dbReference>
<dbReference type="VEuPathDB" id="FungiDB:ASPWEDRAFT_119623"/>
<keyword evidence="2 6" id="KW-0812">Transmembrane</keyword>
<keyword evidence="9" id="KW-1185">Reference proteome</keyword>
<evidence type="ECO:0000256" key="5">
    <source>
        <dbReference type="ARBA" id="ARBA00038359"/>
    </source>
</evidence>
<dbReference type="AlphaFoldDB" id="A0A1L9R8G4"/>
<feature type="transmembrane region" description="Helical" evidence="6">
    <location>
        <begin position="200"/>
        <end position="226"/>
    </location>
</feature>
<comment type="subcellular location">
    <subcellularLocation>
        <location evidence="1">Membrane</location>
        <topology evidence="1">Multi-pass membrane protein</topology>
    </subcellularLocation>
</comment>
<evidence type="ECO:0000256" key="1">
    <source>
        <dbReference type="ARBA" id="ARBA00004141"/>
    </source>
</evidence>
<evidence type="ECO:0000256" key="3">
    <source>
        <dbReference type="ARBA" id="ARBA00022989"/>
    </source>
</evidence>
<keyword evidence="4 6" id="KW-0472">Membrane</keyword>
<dbReference type="InterPro" id="IPR049326">
    <property type="entry name" value="Rhodopsin_dom_fungi"/>
</dbReference>
<feature type="domain" description="Rhodopsin" evidence="7">
    <location>
        <begin position="27"/>
        <end position="262"/>
    </location>
</feature>
<dbReference type="Pfam" id="PF20684">
    <property type="entry name" value="Fung_rhodopsin"/>
    <property type="match status" value="1"/>
</dbReference>
<evidence type="ECO:0000256" key="6">
    <source>
        <dbReference type="SAM" id="Phobius"/>
    </source>
</evidence>
<keyword evidence="3 6" id="KW-1133">Transmembrane helix</keyword>
<name>A0A1L9R8G4_ASPWE</name>
<feature type="transmembrane region" description="Helical" evidence="6">
    <location>
        <begin position="165"/>
        <end position="188"/>
    </location>
</feature>
<dbReference type="OrthoDB" id="10017208at2759"/>
<dbReference type="GO" id="GO:0016020">
    <property type="term" value="C:membrane"/>
    <property type="evidence" value="ECO:0007669"/>
    <property type="project" value="UniProtKB-SubCell"/>
</dbReference>
<evidence type="ECO:0000313" key="9">
    <source>
        <dbReference type="Proteomes" id="UP000184383"/>
    </source>
</evidence>
<gene>
    <name evidence="8" type="ORF">ASPWEDRAFT_119623</name>
</gene>
<dbReference type="PANTHER" id="PTHR33048">
    <property type="entry name" value="PTH11-LIKE INTEGRAL MEMBRANE PROTEIN (AFU_ORTHOLOGUE AFUA_5G11245)"/>
    <property type="match status" value="1"/>
</dbReference>
<reference evidence="9" key="1">
    <citation type="journal article" date="2017" name="Genome Biol.">
        <title>Comparative genomics reveals high biological diversity and specific adaptations in the industrially and medically important fungal genus Aspergillus.</title>
        <authorList>
            <person name="de Vries R.P."/>
            <person name="Riley R."/>
            <person name="Wiebenga A."/>
            <person name="Aguilar-Osorio G."/>
            <person name="Amillis S."/>
            <person name="Uchima C.A."/>
            <person name="Anderluh G."/>
            <person name="Asadollahi M."/>
            <person name="Askin M."/>
            <person name="Barry K."/>
            <person name="Battaglia E."/>
            <person name="Bayram O."/>
            <person name="Benocci T."/>
            <person name="Braus-Stromeyer S.A."/>
            <person name="Caldana C."/>
            <person name="Canovas D."/>
            <person name="Cerqueira G.C."/>
            <person name="Chen F."/>
            <person name="Chen W."/>
            <person name="Choi C."/>
            <person name="Clum A."/>
            <person name="Dos Santos R.A."/>
            <person name="Damasio A.R."/>
            <person name="Diallinas G."/>
            <person name="Emri T."/>
            <person name="Fekete E."/>
            <person name="Flipphi M."/>
            <person name="Freyberg S."/>
            <person name="Gallo A."/>
            <person name="Gournas C."/>
            <person name="Habgood R."/>
            <person name="Hainaut M."/>
            <person name="Harispe M.L."/>
            <person name="Henrissat B."/>
            <person name="Hilden K.S."/>
            <person name="Hope R."/>
            <person name="Hossain A."/>
            <person name="Karabika E."/>
            <person name="Karaffa L."/>
            <person name="Karanyi Z."/>
            <person name="Krasevec N."/>
            <person name="Kuo A."/>
            <person name="Kusch H."/>
            <person name="LaButti K."/>
            <person name="Lagendijk E.L."/>
            <person name="Lapidus A."/>
            <person name="Levasseur A."/>
            <person name="Lindquist E."/>
            <person name="Lipzen A."/>
            <person name="Logrieco A.F."/>
            <person name="MacCabe A."/>
            <person name="Maekelae M.R."/>
            <person name="Malavazi I."/>
            <person name="Melin P."/>
            <person name="Meyer V."/>
            <person name="Mielnichuk N."/>
            <person name="Miskei M."/>
            <person name="Molnar A.P."/>
            <person name="Mule G."/>
            <person name="Ngan C.Y."/>
            <person name="Orejas M."/>
            <person name="Orosz E."/>
            <person name="Ouedraogo J.P."/>
            <person name="Overkamp K.M."/>
            <person name="Park H.-S."/>
            <person name="Perrone G."/>
            <person name="Piumi F."/>
            <person name="Punt P.J."/>
            <person name="Ram A.F."/>
            <person name="Ramon A."/>
            <person name="Rauscher S."/>
            <person name="Record E."/>
            <person name="Riano-Pachon D.M."/>
            <person name="Robert V."/>
            <person name="Roehrig J."/>
            <person name="Ruller R."/>
            <person name="Salamov A."/>
            <person name="Salih N.S."/>
            <person name="Samson R.A."/>
            <person name="Sandor E."/>
            <person name="Sanguinetti M."/>
            <person name="Schuetze T."/>
            <person name="Sepcic K."/>
            <person name="Shelest E."/>
            <person name="Sherlock G."/>
            <person name="Sophianopoulou V."/>
            <person name="Squina F.M."/>
            <person name="Sun H."/>
            <person name="Susca A."/>
            <person name="Todd R.B."/>
            <person name="Tsang A."/>
            <person name="Unkles S.E."/>
            <person name="van de Wiele N."/>
            <person name="van Rossen-Uffink D."/>
            <person name="Oliveira J.V."/>
            <person name="Vesth T.C."/>
            <person name="Visser J."/>
            <person name="Yu J.-H."/>
            <person name="Zhou M."/>
            <person name="Andersen M.R."/>
            <person name="Archer D.B."/>
            <person name="Baker S.E."/>
            <person name="Benoit I."/>
            <person name="Brakhage A.A."/>
            <person name="Braus G.H."/>
            <person name="Fischer R."/>
            <person name="Frisvad J.C."/>
            <person name="Goldman G.H."/>
            <person name="Houbraken J."/>
            <person name="Oakley B."/>
            <person name="Pocsi I."/>
            <person name="Scazzocchio C."/>
            <person name="Seiboth B."/>
            <person name="vanKuyk P.A."/>
            <person name="Wortman J."/>
            <person name="Dyer P.S."/>
            <person name="Grigoriev I.V."/>
        </authorList>
    </citation>
    <scope>NUCLEOTIDE SEQUENCE [LARGE SCALE GENOMIC DNA]</scope>
    <source>
        <strain evidence="9">DTO 134E9</strain>
    </source>
</reference>
<dbReference type="EMBL" id="KV878216">
    <property type="protein sequence ID" value="OJJ31201.1"/>
    <property type="molecule type" value="Genomic_DNA"/>
</dbReference>